<dbReference type="EMBL" id="MHKK01000014">
    <property type="protein sequence ID" value="OGY90251.1"/>
    <property type="molecule type" value="Genomic_DNA"/>
</dbReference>
<feature type="compositionally biased region" description="Pro residues" evidence="1">
    <location>
        <begin position="119"/>
        <end position="135"/>
    </location>
</feature>
<proteinExistence type="predicted"/>
<sequence>MDEYFQQPKPADQGGIQPISPQRGAYAQPGAQVQQTVGSAMQSGEIRTMPDKFINAPAGVGGSGVRLVPIAIIIVVVGILGFGGYYVFSSGILSTLFGGRTGTTPPAVTQPQETSTPPVVTPPASPTTPGQPPVPVDSEATARDAQRITDVETIVQALEAYFKQFGSYPQFLSLLPKTMLSVIPTDPKTKNSYTYTPKENRTTYGIVVDFETNYQFKGQQLQSRTWEFTKQDFVLPSVTVPEQPPAEDLNADIDGDGLTLAEERLMTTQPSSADSDSDGYPDNAEIQNFYSPIQTGDVKLDAAGLVASYTDAGLHVSFYYPTNWVVTRSPGEAQELLITVGTGEDIAVTMIDNPDSLTSWEWYSTVVNSSGNRDDVRFMNIGTYEAVRTLDERSVYVSIGTHTYSIVFMVNSVTTMNYPNVFQLLLDRMVFSPF</sequence>
<reference evidence="3 4" key="1">
    <citation type="journal article" date="2016" name="Nat. Commun.">
        <title>Thousands of microbial genomes shed light on interconnected biogeochemical processes in an aquifer system.</title>
        <authorList>
            <person name="Anantharaman K."/>
            <person name="Brown C.T."/>
            <person name="Hug L.A."/>
            <person name="Sharon I."/>
            <person name="Castelle C.J."/>
            <person name="Probst A.J."/>
            <person name="Thomas B.C."/>
            <person name="Singh A."/>
            <person name="Wilkins M.J."/>
            <person name="Karaoz U."/>
            <person name="Brodie E.L."/>
            <person name="Williams K.H."/>
            <person name="Hubbard S.S."/>
            <person name="Banfield J.F."/>
        </authorList>
    </citation>
    <scope>NUCLEOTIDE SEQUENCE [LARGE SCALE GENOMIC DNA]</scope>
</reference>
<comment type="caution">
    <text evidence="3">The sequence shown here is derived from an EMBL/GenBank/DDBJ whole genome shotgun (WGS) entry which is preliminary data.</text>
</comment>
<keyword evidence="2" id="KW-0472">Membrane</keyword>
<evidence type="ECO:0008006" key="5">
    <source>
        <dbReference type="Google" id="ProtNLM"/>
    </source>
</evidence>
<organism evidence="3 4">
    <name type="scientific">Candidatus Komeilibacteria bacterium RIFCSPHIGHO2_01_FULL_52_14</name>
    <dbReference type="NCBI Taxonomy" id="1798549"/>
    <lineage>
        <taxon>Bacteria</taxon>
        <taxon>Candidatus Komeiliibacteriota</taxon>
    </lineage>
</organism>
<evidence type="ECO:0000256" key="2">
    <source>
        <dbReference type="SAM" id="Phobius"/>
    </source>
</evidence>
<keyword evidence="2" id="KW-0812">Transmembrane</keyword>
<accession>A0A1G2BM53</accession>
<gene>
    <name evidence="3" type="ORF">A2677_02475</name>
</gene>
<dbReference type="AlphaFoldDB" id="A0A1G2BM53"/>
<evidence type="ECO:0000313" key="3">
    <source>
        <dbReference type="EMBL" id="OGY90251.1"/>
    </source>
</evidence>
<evidence type="ECO:0000313" key="4">
    <source>
        <dbReference type="Proteomes" id="UP000177817"/>
    </source>
</evidence>
<protein>
    <recommendedName>
        <fullName evidence="5">Type II secretion system protein GspG C-terminal domain-containing protein</fullName>
    </recommendedName>
</protein>
<feature type="region of interest" description="Disordered" evidence="1">
    <location>
        <begin position="104"/>
        <end position="142"/>
    </location>
</feature>
<feature type="transmembrane region" description="Helical" evidence="2">
    <location>
        <begin position="67"/>
        <end position="88"/>
    </location>
</feature>
<name>A0A1G2BM53_9BACT</name>
<dbReference type="Proteomes" id="UP000177817">
    <property type="component" value="Unassembled WGS sequence"/>
</dbReference>
<evidence type="ECO:0000256" key="1">
    <source>
        <dbReference type="SAM" id="MobiDB-lite"/>
    </source>
</evidence>
<feature type="compositionally biased region" description="Low complexity" evidence="1">
    <location>
        <begin position="109"/>
        <end position="118"/>
    </location>
</feature>
<feature type="region of interest" description="Disordered" evidence="1">
    <location>
        <begin position="1"/>
        <end position="24"/>
    </location>
</feature>
<keyword evidence="2" id="KW-1133">Transmembrane helix</keyword>